<dbReference type="GO" id="GO:0031564">
    <property type="term" value="P:transcription antitermination"/>
    <property type="evidence" value="ECO:0007669"/>
    <property type="project" value="UniProtKB-UniRule"/>
</dbReference>
<dbReference type="CDD" id="cd04455">
    <property type="entry name" value="S1_NusA"/>
    <property type="match status" value="1"/>
</dbReference>
<accession>A0A7T1F4A2</accession>
<dbReference type="RefSeq" id="WP_218111733.1">
    <property type="nucleotide sequence ID" value="NZ_CP065383.1"/>
</dbReference>
<dbReference type="Pfam" id="PF00575">
    <property type="entry name" value="S1"/>
    <property type="match status" value="1"/>
</dbReference>
<evidence type="ECO:0000256" key="6">
    <source>
        <dbReference type="ARBA" id="ARBA00023163"/>
    </source>
</evidence>
<dbReference type="KEGG" id="alam:RT761_02486"/>
<organism evidence="9 10">
    <name type="scientific">Atribacter laminatus</name>
    <dbReference type="NCBI Taxonomy" id="2847778"/>
    <lineage>
        <taxon>Bacteria</taxon>
        <taxon>Pseudomonadati</taxon>
        <taxon>Atribacterota</taxon>
        <taxon>Atribacteria</taxon>
        <taxon>Atribacterales</taxon>
        <taxon>Atribacteraceae</taxon>
        <taxon>Atribacter</taxon>
    </lineage>
</organism>
<comment type="subcellular location">
    <subcellularLocation>
        <location evidence="7">Cytoplasm</location>
    </subcellularLocation>
</comment>
<dbReference type="PROSITE" id="PS50084">
    <property type="entry name" value="KH_TYPE_1"/>
    <property type="match status" value="1"/>
</dbReference>
<dbReference type="Pfam" id="PF13184">
    <property type="entry name" value="KH_NusA_1st"/>
    <property type="match status" value="1"/>
</dbReference>
<protein>
    <recommendedName>
        <fullName evidence="7">Transcription termination/antitermination protein NusA</fullName>
    </recommendedName>
</protein>
<dbReference type="GO" id="GO:0006353">
    <property type="term" value="P:DNA-templated transcription termination"/>
    <property type="evidence" value="ECO:0007669"/>
    <property type="project" value="UniProtKB-UniRule"/>
</dbReference>
<dbReference type="GO" id="GO:0003723">
    <property type="term" value="F:RNA binding"/>
    <property type="evidence" value="ECO:0007669"/>
    <property type="project" value="UniProtKB-UniRule"/>
</dbReference>
<dbReference type="InterPro" id="IPR058582">
    <property type="entry name" value="KH_NusA_2nd"/>
</dbReference>
<dbReference type="SUPFAM" id="SSF69705">
    <property type="entry name" value="Transcription factor NusA, N-terminal domain"/>
    <property type="match status" value="1"/>
</dbReference>
<evidence type="ECO:0000259" key="8">
    <source>
        <dbReference type="PROSITE" id="PS50126"/>
    </source>
</evidence>
<comment type="subunit">
    <text evidence="7">Monomer. Binds directly to the core enzyme of the DNA-dependent RNA polymerase and to nascent RNA.</text>
</comment>
<reference evidence="9 10" key="1">
    <citation type="journal article" date="2021" name="Nat. Commun.">
        <title>Isolation of a member of the candidate phylum Atribacteria reveals a unique cell membrane structure.</title>
        <authorList>
            <person name="Taiki K."/>
            <person name="Nobu M.K."/>
            <person name="Kusada H."/>
            <person name="Meng X.-Y."/>
            <person name="Hosoki N."/>
            <person name="Uematsu K."/>
            <person name="Yoshioka H."/>
            <person name="Kamagata Y."/>
            <person name="Tamaki H."/>
        </authorList>
    </citation>
    <scope>NUCLEOTIDE SEQUENCE [LARGE SCALE GENOMIC DNA]</scope>
    <source>
        <strain evidence="9 10">RT761</strain>
    </source>
</reference>
<dbReference type="InterPro" id="IPR003029">
    <property type="entry name" value="S1_domain"/>
</dbReference>
<dbReference type="InterPro" id="IPR009019">
    <property type="entry name" value="KH_sf_prok-type"/>
</dbReference>
<keyword evidence="1 7" id="KW-0806">Transcription termination</keyword>
<evidence type="ECO:0000256" key="7">
    <source>
        <dbReference type="HAMAP-Rule" id="MF_00945"/>
    </source>
</evidence>
<comment type="similarity">
    <text evidence="7">Belongs to the NusA family.</text>
</comment>
<name>A0A7T1F4A2_ATRLM</name>
<dbReference type="EMBL" id="CP065383">
    <property type="protein sequence ID" value="QPM69256.1"/>
    <property type="molecule type" value="Genomic_DNA"/>
</dbReference>
<evidence type="ECO:0000256" key="3">
    <source>
        <dbReference type="ARBA" id="ARBA00022814"/>
    </source>
</evidence>
<dbReference type="InterPro" id="IPR010213">
    <property type="entry name" value="TF_NusA"/>
</dbReference>
<evidence type="ECO:0000256" key="4">
    <source>
        <dbReference type="ARBA" id="ARBA00022884"/>
    </source>
</evidence>
<evidence type="ECO:0000256" key="1">
    <source>
        <dbReference type="ARBA" id="ARBA00022472"/>
    </source>
</evidence>
<evidence type="ECO:0000313" key="9">
    <source>
        <dbReference type="EMBL" id="QPM69256.1"/>
    </source>
</evidence>
<keyword evidence="4 7" id="KW-0694">RNA-binding</keyword>
<keyword evidence="10" id="KW-1185">Reference proteome</keyword>
<dbReference type="Proteomes" id="UP000594463">
    <property type="component" value="Chromosome"/>
</dbReference>
<dbReference type="InterPro" id="IPR012340">
    <property type="entry name" value="NA-bd_OB-fold"/>
</dbReference>
<dbReference type="Pfam" id="PF26594">
    <property type="entry name" value="KH_NusA_2nd"/>
    <property type="match status" value="1"/>
</dbReference>
<keyword evidence="5 7" id="KW-0805">Transcription regulation</keyword>
<feature type="domain" description="S1 motif" evidence="8">
    <location>
        <begin position="137"/>
        <end position="201"/>
    </location>
</feature>
<evidence type="ECO:0000313" key="10">
    <source>
        <dbReference type="Proteomes" id="UP000594463"/>
    </source>
</evidence>
<dbReference type="FunFam" id="3.30.300.20:FF:000002">
    <property type="entry name" value="Transcription termination/antitermination protein NusA"/>
    <property type="match status" value="1"/>
</dbReference>
<dbReference type="PANTHER" id="PTHR22648">
    <property type="entry name" value="TRANSCRIPTION TERMINATION FACTOR NUSA"/>
    <property type="match status" value="1"/>
</dbReference>
<dbReference type="CDD" id="cd02134">
    <property type="entry name" value="KH-II_NusA_rpt1"/>
    <property type="match status" value="1"/>
</dbReference>
<sequence>MNKDIFFAIEQIERAKGIPRETLKQAIEAALLSAYKKNFKGPHKAVEVILDSNTGEVKVYTHKVINPETGETLDIDEYEVLSGQGTNRLESGEIVQVEITPKDFGRIAAQTAKQVIMQRIREAERSLVYDEFLERTEDIVTGVINRKEGKNIIVDLEKIESLLPSNEQISSENYRIGARMKFYIIEVKKTSRGPRIVLSRSHPGLVKRLFELEVPEVQEGFVTIKAIAREPGARTKIAVESRDAKVDPVGSCIGNKGSRVKHITDELRGEKIDIIRWSNDPKVFISDALSPAHVTLVELDPGSNTALVYVPDDQLSLAIGKEGQNARLSARLTGWRIDIKSDREIREAPGQS</sequence>
<dbReference type="CDD" id="cd22529">
    <property type="entry name" value="KH-II_NusA_rpt2"/>
    <property type="match status" value="1"/>
</dbReference>
<dbReference type="SUPFAM" id="SSF54814">
    <property type="entry name" value="Prokaryotic type KH domain (KH-domain type II)"/>
    <property type="match status" value="2"/>
</dbReference>
<dbReference type="FunFam" id="3.30.300.20:FF:000005">
    <property type="entry name" value="Transcription termination/antitermination protein NusA"/>
    <property type="match status" value="1"/>
</dbReference>
<dbReference type="Pfam" id="PF08529">
    <property type="entry name" value="NusA_N"/>
    <property type="match status" value="1"/>
</dbReference>
<dbReference type="InterPro" id="IPR025249">
    <property type="entry name" value="TF_NusA_KH_1st"/>
</dbReference>
<dbReference type="SMART" id="SM00316">
    <property type="entry name" value="S1"/>
    <property type="match status" value="1"/>
</dbReference>
<dbReference type="Gene3D" id="2.40.50.140">
    <property type="entry name" value="Nucleic acid-binding proteins"/>
    <property type="match status" value="1"/>
</dbReference>
<gene>
    <name evidence="7 9" type="primary">nusA</name>
    <name evidence="9" type="ORF">RT761_02486</name>
</gene>
<keyword evidence="6 7" id="KW-0804">Transcription</keyword>
<dbReference type="PROSITE" id="PS50126">
    <property type="entry name" value="S1"/>
    <property type="match status" value="1"/>
</dbReference>
<dbReference type="PANTHER" id="PTHR22648:SF0">
    <property type="entry name" value="TRANSCRIPTION TERMINATION_ANTITERMINATION PROTEIN NUSA"/>
    <property type="match status" value="1"/>
</dbReference>
<keyword evidence="3 7" id="KW-0889">Transcription antitermination</keyword>
<dbReference type="GO" id="GO:0003700">
    <property type="term" value="F:DNA-binding transcription factor activity"/>
    <property type="evidence" value="ECO:0007669"/>
    <property type="project" value="InterPro"/>
</dbReference>
<dbReference type="GO" id="GO:0005829">
    <property type="term" value="C:cytosol"/>
    <property type="evidence" value="ECO:0007669"/>
    <property type="project" value="TreeGrafter"/>
</dbReference>
<evidence type="ECO:0000256" key="2">
    <source>
        <dbReference type="ARBA" id="ARBA00022490"/>
    </source>
</evidence>
<dbReference type="Gene3D" id="3.30.300.20">
    <property type="match status" value="2"/>
</dbReference>
<dbReference type="InterPro" id="IPR030842">
    <property type="entry name" value="TF_NusA_bacterial"/>
</dbReference>
<dbReference type="InterPro" id="IPR004087">
    <property type="entry name" value="KH_dom"/>
</dbReference>
<dbReference type="NCBIfam" id="TIGR01953">
    <property type="entry name" value="NusA"/>
    <property type="match status" value="1"/>
</dbReference>
<dbReference type="InterPro" id="IPR036555">
    <property type="entry name" value="NusA_N_sf"/>
</dbReference>
<comment type="function">
    <text evidence="7">Participates in both transcription termination and antitermination.</text>
</comment>
<dbReference type="SUPFAM" id="SSF50249">
    <property type="entry name" value="Nucleic acid-binding proteins"/>
    <property type="match status" value="1"/>
</dbReference>
<proteinExistence type="inferred from homology"/>
<dbReference type="InterPro" id="IPR015946">
    <property type="entry name" value="KH_dom-like_a/b"/>
</dbReference>
<keyword evidence="2 7" id="KW-0963">Cytoplasm</keyword>
<dbReference type="AlphaFoldDB" id="A0A7T1F4A2"/>
<dbReference type="HAMAP" id="MF_00945_B">
    <property type="entry name" value="NusA_B"/>
    <property type="match status" value="1"/>
</dbReference>
<dbReference type="Gene3D" id="3.30.1480.10">
    <property type="entry name" value="NusA, N-terminal domain"/>
    <property type="match status" value="1"/>
</dbReference>
<dbReference type="InterPro" id="IPR013735">
    <property type="entry name" value="TF_NusA_N"/>
</dbReference>
<evidence type="ECO:0000256" key="5">
    <source>
        <dbReference type="ARBA" id="ARBA00023015"/>
    </source>
</evidence>
<dbReference type="SMART" id="SM00322">
    <property type="entry name" value="KH"/>
    <property type="match status" value="1"/>
</dbReference>